<keyword evidence="5 6" id="KW-0472">Membrane</keyword>
<evidence type="ECO:0000256" key="2">
    <source>
        <dbReference type="ARBA" id="ARBA00022475"/>
    </source>
</evidence>
<comment type="caution">
    <text evidence="7">The sequence shown here is derived from an EMBL/GenBank/DDBJ whole genome shotgun (WGS) entry which is preliminary data.</text>
</comment>
<dbReference type="GO" id="GO:0022857">
    <property type="term" value="F:transmembrane transporter activity"/>
    <property type="evidence" value="ECO:0007669"/>
    <property type="project" value="InterPro"/>
</dbReference>
<evidence type="ECO:0000313" key="7">
    <source>
        <dbReference type="EMBL" id="KPL77233.1"/>
    </source>
</evidence>
<feature type="transmembrane region" description="Helical" evidence="6">
    <location>
        <begin position="108"/>
        <end position="129"/>
    </location>
</feature>
<dbReference type="GO" id="GO:0005886">
    <property type="term" value="C:plasma membrane"/>
    <property type="evidence" value="ECO:0007669"/>
    <property type="project" value="UniProtKB-SubCell"/>
</dbReference>
<evidence type="ECO:0000256" key="5">
    <source>
        <dbReference type="ARBA" id="ARBA00023136"/>
    </source>
</evidence>
<feature type="transmembrane region" description="Helical" evidence="6">
    <location>
        <begin position="21"/>
        <end position="47"/>
    </location>
</feature>
<dbReference type="EMBL" id="LGHJ01000010">
    <property type="protein sequence ID" value="KPL77233.1"/>
    <property type="molecule type" value="Genomic_DNA"/>
</dbReference>
<dbReference type="AlphaFoldDB" id="A0A0P6XAH8"/>
<evidence type="ECO:0000313" key="8">
    <source>
        <dbReference type="Proteomes" id="UP000050514"/>
    </source>
</evidence>
<feature type="transmembrane region" description="Helical" evidence="6">
    <location>
        <begin position="136"/>
        <end position="156"/>
    </location>
</feature>
<name>A0A0P6XAH8_9CHLR</name>
<evidence type="ECO:0000256" key="3">
    <source>
        <dbReference type="ARBA" id="ARBA00022692"/>
    </source>
</evidence>
<evidence type="ECO:0000256" key="4">
    <source>
        <dbReference type="ARBA" id="ARBA00022989"/>
    </source>
</evidence>
<evidence type="ECO:0008006" key="9">
    <source>
        <dbReference type="Google" id="ProtNLM"/>
    </source>
</evidence>
<sequence length="414" mass="43907">MFLEELNNQFKPPKKDDKKKGVASQTLLIPLLAVITGLIIGGIFIILTTEQVYAAFGQSFGAGLAAAWDAVSKAYSGLFTGAFGDPARMIAALQSGDSLQIRRAFNPILESLVTSTPYIFAGLAVALGFRAGVFNIGAEGQIFIGAITATFVGYSVTGLPGIIHVPLALLAGAAGGAMWGFIPGWLKAKTGGHEVINTIMMNYIAFRLSDFLLTGPMKRPGSFNPVSPEILPSAWLPRFFPDPIRFHLGFFIALGIAYLVYWYLFKTTWGFELRTVGTNPNAAKYAGMNVTKNIVLAMSLSGALAGLAGANEVLGVNRNLAMAFSSGYGFDSIALALLGNNHPLGVVLASLLFGTLRSGATRMQLTAGIPNDIISILQAVILAFIAAPAIIRTIYRLRKPTVEEAGVTIRGWGG</sequence>
<keyword evidence="3 6" id="KW-0812">Transmembrane</keyword>
<keyword evidence="2" id="KW-1003">Cell membrane</keyword>
<keyword evidence="4 6" id="KW-1133">Transmembrane helix</keyword>
<dbReference type="PANTHER" id="PTHR47089">
    <property type="entry name" value="ABC TRANSPORTER, PERMEASE PROTEIN"/>
    <property type="match status" value="1"/>
</dbReference>
<feature type="transmembrane region" description="Helical" evidence="6">
    <location>
        <begin position="328"/>
        <end position="353"/>
    </location>
</feature>
<dbReference type="Pfam" id="PF02653">
    <property type="entry name" value="BPD_transp_2"/>
    <property type="match status" value="1"/>
</dbReference>
<feature type="transmembrane region" description="Helical" evidence="6">
    <location>
        <begin position="373"/>
        <end position="391"/>
    </location>
</feature>
<evidence type="ECO:0000256" key="1">
    <source>
        <dbReference type="ARBA" id="ARBA00004651"/>
    </source>
</evidence>
<proteinExistence type="predicted"/>
<feature type="transmembrane region" description="Helical" evidence="6">
    <location>
        <begin position="294"/>
        <end position="316"/>
    </location>
</feature>
<dbReference type="InterPro" id="IPR001851">
    <property type="entry name" value="ABC_transp_permease"/>
</dbReference>
<accession>A0A0P6XAH8</accession>
<dbReference type="STRING" id="360411.AC812_03930"/>
<feature type="transmembrane region" description="Helical" evidence="6">
    <location>
        <begin position="162"/>
        <end position="182"/>
    </location>
</feature>
<dbReference type="Proteomes" id="UP000050514">
    <property type="component" value="Unassembled WGS sequence"/>
</dbReference>
<dbReference type="PANTHER" id="PTHR47089:SF1">
    <property type="entry name" value="GUANOSINE ABC TRANSPORTER PERMEASE PROTEIN NUPP"/>
    <property type="match status" value="1"/>
</dbReference>
<organism evidence="7 8">
    <name type="scientific">Bellilinea caldifistulae</name>
    <dbReference type="NCBI Taxonomy" id="360411"/>
    <lineage>
        <taxon>Bacteria</taxon>
        <taxon>Bacillati</taxon>
        <taxon>Chloroflexota</taxon>
        <taxon>Anaerolineae</taxon>
        <taxon>Anaerolineales</taxon>
        <taxon>Anaerolineaceae</taxon>
        <taxon>Bellilinea</taxon>
    </lineage>
</organism>
<reference evidence="7 8" key="1">
    <citation type="submission" date="2015-07" db="EMBL/GenBank/DDBJ databases">
        <title>Draft genome of Bellilinea caldifistulae DSM 17877.</title>
        <authorList>
            <person name="Hemp J."/>
            <person name="Ward L.M."/>
            <person name="Pace L.A."/>
            <person name="Fischer W.W."/>
        </authorList>
    </citation>
    <scope>NUCLEOTIDE SEQUENCE [LARGE SCALE GENOMIC DNA]</scope>
    <source>
        <strain evidence="7 8">GOMI-1</strain>
    </source>
</reference>
<feature type="transmembrane region" description="Helical" evidence="6">
    <location>
        <begin position="246"/>
        <end position="264"/>
    </location>
</feature>
<comment type="subcellular location">
    <subcellularLocation>
        <location evidence="1">Cell membrane</location>
        <topology evidence="1">Multi-pass membrane protein</topology>
    </subcellularLocation>
</comment>
<dbReference type="CDD" id="cd06580">
    <property type="entry name" value="TM_PBP1_transp_TpRbsC_like"/>
    <property type="match status" value="1"/>
</dbReference>
<evidence type="ECO:0000256" key="6">
    <source>
        <dbReference type="SAM" id="Phobius"/>
    </source>
</evidence>
<dbReference type="OrthoDB" id="45037at2"/>
<gene>
    <name evidence="7" type="ORF">AC812_03930</name>
</gene>
<keyword evidence="8" id="KW-1185">Reference proteome</keyword>
<protein>
    <recommendedName>
        <fullName evidence="9">ABC transporter permease</fullName>
    </recommendedName>
</protein>